<dbReference type="EMBL" id="VKHS01000032">
    <property type="protein sequence ID" value="MBB0228536.1"/>
    <property type="molecule type" value="Genomic_DNA"/>
</dbReference>
<sequence>MTTTASAYGEALPARAGTGPADARPADRYRAEGWWREETILHDLRRWAAEYPEKAALICYSGTEFQTVGYADLARRVDRLAVGLLRLGVRRGDVVTIQLPNSWELVALCLAAARVGAVAGPVVPNMRRREVEFMTRLTASPVYIGPTSRRGFHYAEMSAEVARAVPTLRHRVLLRLDPEEDRTAGALDFVDDLYAPDPDPELLSRLDDLEALADEAGQIMFTSGTTGEPKGVVHSHNTLYSMNRAQAEVLGLSRDEVTAMGSPTSHQAGYTWNFLMPMLLGGTAVQVDRWDPVQMLRVIEEQRVTFFMGAPTFLSDLIDAQRGTPHDLSTLHGFATGSAPIAPLLVEDADVVLGCRVHALWGMTENGCVTITRPGQPPLRAAESDGEAVPGMEVRIVDRAGRPTPPGDTGLLQVRGSAQCLGYFRRHEVYRASLTTDGWFDTGDLAREDGHGGIRIAGRVKDMIMRGAENIPVVEVEAALLRHSALKDVAVVGYPDPRLGERACAFVVSTDPGFGLPELRAHLQGLGMNRTYWPERVERLSALPRTPSGKIQKFDLRDRLLDRPVG</sequence>
<feature type="domain" description="AMP-binding enzyme C-terminal" evidence="4">
    <location>
        <begin position="475"/>
        <end position="550"/>
    </location>
</feature>
<dbReference type="Gene3D" id="3.40.50.12780">
    <property type="entry name" value="N-terminal domain of ligase-like"/>
    <property type="match status" value="1"/>
</dbReference>
<dbReference type="Proteomes" id="UP000530234">
    <property type="component" value="Unassembled WGS sequence"/>
</dbReference>
<dbReference type="SUPFAM" id="SSF56801">
    <property type="entry name" value="Acetyl-CoA synthetase-like"/>
    <property type="match status" value="1"/>
</dbReference>
<keyword evidence="2" id="KW-0436">Ligase</keyword>
<name>A0A7W3T0U6_9ACTN</name>
<gene>
    <name evidence="5" type="ORF">FOE67_03180</name>
</gene>
<evidence type="ECO:0000256" key="2">
    <source>
        <dbReference type="ARBA" id="ARBA00022598"/>
    </source>
</evidence>
<proteinExistence type="inferred from homology"/>
<dbReference type="GO" id="GO:0031956">
    <property type="term" value="F:medium-chain fatty acid-CoA ligase activity"/>
    <property type="evidence" value="ECO:0007669"/>
    <property type="project" value="TreeGrafter"/>
</dbReference>
<dbReference type="Pfam" id="PF13193">
    <property type="entry name" value="AMP-binding_C"/>
    <property type="match status" value="1"/>
</dbReference>
<evidence type="ECO:0000259" key="4">
    <source>
        <dbReference type="Pfam" id="PF13193"/>
    </source>
</evidence>
<dbReference type="InterPro" id="IPR042099">
    <property type="entry name" value="ANL_N_sf"/>
</dbReference>
<dbReference type="Gene3D" id="3.30.300.30">
    <property type="match status" value="1"/>
</dbReference>
<dbReference type="PANTHER" id="PTHR43201:SF5">
    <property type="entry name" value="MEDIUM-CHAIN ACYL-COA LIGASE ACSF2, MITOCHONDRIAL"/>
    <property type="match status" value="1"/>
</dbReference>
<dbReference type="InterPro" id="IPR025110">
    <property type="entry name" value="AMP-bd_C"/>
</dbReference>
<protein>
    <submittedName>
        <fullName evidence="5">AMP-binding protein</fullName>
    </submittedName>
</protein>
<keyword evidence="6" id="KW-1185">Reference proteome</keyword>
<feature type="domain" description="AMP-dependent synthetase/ligase" evidence="3">
    <location>
        <begin position="44"/>
        <end position="424"/>
    </location>
</feature>
<comment type="similarity">
    <text evidence="1">Belongs to the ATP-dependent AMP-binding enzyme family.</text>
</comment>
<evidence type="ECO:0000313" key="5">
    <source>
        <dbReference type="EMBL" id="MBB0228536.1"/>
    </source>
</evidence>
<accession>A0A7W3T0U6</accession>
<organism evidence="5 6">
    <name type="scientific">Streptomyces calidiresistens</name>
    <dbReference type="NCBI Taxonomy" id="1485586"/>
    <lineage>
        <taxon>Bacteria</taxon>
        <taxon>Bacillati</taxon>
        <taxon>Actinomycetota</taxon>
        <taxon>Actinomycetes</taxon>
        <taxon>Kitasatosporales</taxon>
        <taxon>Streptomycetaceae</taxon>
        <taxon>Streptomyces</taxon>
    </lineage>
</organism>
<dbReference type="InterPro" id="IPR045851">
    <property type="entry name" value="AMP-bd_C_sf"/>
</dbReference>
<dbReference type="PANTHER" id="PTHR43201">
    <property type="entry name" value="ACYL-COA SYNTHETASE"/>
    <property type="match status" value="1"/>
</dbReference>
<dbReference type="Pfam" id="PF00501">
    <property type="entry name" value="AMP-binding"/>
    <property type="match status" value="1"/>
</dbReference>
<reference evidence="6" key="1">
    <citation type="submission" date="2019-10" db="EMBL/GenBank/DDBJ databases">
        <title>Streptomyces sp. nov., a novel actinobacterium isolated from alkaline environment.</title>
        <authorList>
            <person name="Golinska P."/>
        </authorList>
    </citation>
    <scope>NUCLEOTIDE SEQUENCE [LARGE SCALE GENOMIC DNA]</scope>
    <source>
        <strain evidence="6">DSM 42108</strain>
    </source>
</reference>
<dbReference type="InterPro" id="IPR020845">
    <property type="entry name" value="AMP-binding_CS"/>
</dbReference>
<comment type="caution">
    <text evidence="5">The sequence shown here is derived from an EMBL/GenBank/DDBJ whole genome shotgun (WGS) entry which is preliminary data.</text>
</comment>
<evidence type="ECO:0000256" key="1">
    <source>
        <dbReference type="ARBA" id="ARBA00006432"/>
    </source>
</evidence>
<evidence type="ECO:0000313" key="6">
    <source>
        <dbReference type="Proteomes" id="UP000530234"/>
    </source>
</evidence>
<evidence type="ECO:0000259" key="3">
    <source>
        <dbReference type="Pfam" id="PF00501"/>
    </source>
</evidence>
<dbReference type="RefSeq" id="WP_182660203.1">
    <property type="nucleotide sequence ID" value="NZ_VKHS01000032.1"/>
</dbReference>
<dbReference type="InterPro" id="IPR000873">
    <property type="entry name" value="AMP-dep_synth/lig_dom"/>
</dbReference>
<dbReference type="GO" id="GO:0006631">
    <property type="term" value="P:fatty acid metabolic process"/>
    <property type="evidence" value="ECO:0007669"/>
    <property type="project" value="TreeGrafter"/>
</dbReference>
<dbReference type="PROSITE" id="PS00455">
    <property type="entry name" value="AMP_BINDING"/>
    <property type="match status" value="1"/>
</dbReference>
<dbReference type="AlphaFoldDB" id="A0A7W3T0U6"/>